<dbReference type="OrthoDB" id="249225at2"/>
<dbReference type="InterPro" id="IPR029058">
    <property type="entry name" value="AB_hydrolase_fold"/>
</dbReference>
<reference evidence="3" key="1">
    <citation type="submission" date="2016-10" db="EMBL/GenBank/DDBJ databases">
        <authorList>
            <person name="Varghese N."/>
            <person name="Submissions S."/>
        </authorList>
    </citation>
    <scope>NUCLEOTIDE SEQUENCE [LARGE SCALE GENOMIC DNA]</scope>
    <source>
        <strain evidence="3">DSM 44498</strain>
    </source>
</reference>
<dbReference type="InterPro" id="IPR053145">
    <property type="entry name" value="AB_hydrolase_Est10"/>
</dbReference>
<evidence type="ECO:0000313" key="3">
    <source>
        <dbReference type="Proteomes" id="UP000183561"/>
    </source>
</evidence>
<dbReference type="AlphaFoldDB" id="A0A1H4QAC1"/>
<dbReference type="InterPro" id="IPR022742">
    <property type="entry name" value="Hydrolase_4"/>
</dbReference>
<dbReference type="PANTHER" id="PTHR43265:SF1">
    <property type="entry name" value="ESTERASE ESTD"/>
    <property type="match status" value="1"/>
</dbReference>
<keyword evidence="3" id="KW-1185">Reference proteome</keyword>
<dbReference type="Pfam" id="PF12146">
    <property type="entry name" value="Hydrolase_4"/>
    <property type="match status" value="1"/>
</dbReference>
<keyword evidence="2" id="KW-0378">Hydrolase</keyword>
<accession>A0A1H4QAC1</accession>
<dbReference type="GO" id="GO:0052689">
    <property type="term" value="F:carboxylic ester hydrolase activity"/>
    <property type="evidence" value="ECO:0007669"/>
    <property type="project" value="TreeGrafter"/>
</dbReference>
<proteinExistence type="predicted"/>
<dbReference type="SUPFAM" id="SSF53474">
    <property type="entry name" value="alpha/beta-Hydrolases"/>
    <property type="match status" value="2"/>
</dbReference>
<name>A0A1H4QAC1_9NOCA</name>
<dbReference type="Gene3D" id="3.40.50.1820">
    <property type="entry name" value="alpha/beta hydrolase"/>
    <property type="match status" value="2"/>
</dbReference>
<dbReference type="EMBL" id="FNSV01000005">
    <property type="protein sequence ID" value="SEC16563.1"/>
    <property type="molecule type" value="Genomic_DNA"/>
</dbReference>
<organism evidence="2 3">
    <name type="scientific">Rhodococcus koreensis</name>
    <dbReference type="NCBI Taxonomy" id="99653"/>
    <lineage>
        <taxon>Bacteria</taxon>
        <taxon>Bacillati</taxon>
        <taxon>Actinomycetota</taxon>
        <taxon>Actinomycetes</taxon>
        <taxon>Mycobacteriales</taxon>
        <taxon>Nocardiaceae</taxon>
        <taxon>Rhodococcus</taxon>
    </lineage>
</organism>
<evidence type="ECO:0000313" key="2">
    <source>
        <dbReference type="EMBL" id="SEC16563.1"/>
    </source>
</evidence>
<dbReference type="RefSeq" id="WP_072940920.1">
    <property type="nucleotide sequence ID" value="NZ_CP070609.1"/>
</dbReference>
<sequence length="597" mass="64010">MTAHPDLVGTEPLGGRADGTRFATWFGPDDAPLFAVVDRPADGRCRGAVVLCPPIGKEQVDSYRGMVYLAQQLRARGLLVLRFDYRGTGDSSGAQDDSDAVAGWLDSIRRAVDYVRSSGITDIGLVGLRVGALLAAQVAAVCGPVRAVALWDPVVRGRAYLRKQTALHQMVVGPEDTDDPRVTLIGAVLAPAAASALSAMSLRAATPPSGAKVLMAVRDSEVDSVATREAVAAWNAETVTVHDYESFLEPADFVVRHPFGDIDRIAAWMSASFGDHHTGAALDLRPTAVVDRTVDGRQVIETLEFAGAAELFTIRTSVAAEQGATHSPAGPTVIFHGTANEHRVGPVRLWAETARELAAHGIVSVRFDRRGTGDTGLVQHGECTTIYTDESRDDAVDIISVSGAPPGSVVLAGMCSGAWNSSYAAIRHPVRAVVLVNMADWTITRKAFVKQSTMDADRRSLKGAALALLHRHAATAKKYLRVWLPYRGWLWLGRAGLLQVPEVMLAPLHERGVHATVLLSPVDYAAFVENHGERSLRRLRGAGWNGRLVTYPSGDHSLYSTALRDRVLRDVLATALGELTVGRVDDARDDSRSALVG</sequence>
<dbReference type="PANTHER" id="PTHR43265">
    <property type="entry name" value="ESTERASE ESTD"/>
    <property type="match status" value="1"/>
</dbReference>
<protein>
    <submittedName>
        <fullName evidence="2">Alpha/beta hydrolase family protein</fullName>
    </submittedName>
</protein>
<feature type="domain" description="Serine aminopeptidase S33" evidence="1">
    <location>
        <begin position="62"/>
        <end position="163"/>
    </location>
</feature>
<evidence type="ECO:0000259" key="1">
    <source>
        <dbReference type="Pfam" id="PF12146"/>
    </source>
</evidence>
<gene>
    <name evidence="2" type="ORF">SAMN04490239_3116</name>
</gene>
<dbReference type="Proteomes" id="UP000183561">
    <property type="component" value="Unassembled WGS sequence"/>
</dbReference>